<accession>B6WTB1</accession>
<reference evidence="1 2" key="1">
    <citation type="submission" date="2008-10" db="EMBL/GenBank/DDBJ databases">
        <title>Draft genome sequence of Desulvovibrio piger (ATCC 29098).</title>
        <authorList>
            <person name="Sudarsanam P."/>
            <person name="Ley R."/>
            <person name="Guruge J."/>
            <person name="Turnbaugh P.J."/>
            <person name="Mahowald M."/>
            <person name="Liep D."/>
            <person name="Gordon J."/>
        </authorList>
    </citation>
    <scope>NUCLEOTIDE SEQUENCE [LARGE SCALE GENOMIC DNA]</scope>
    <source>
        <strain evidence="1 2">ATCC 29098</strain>
    </source>
</reference>
<comment type="caution">
    <text evidence="1">The sequence shown here is derived from an EMBL/GenBank/DDBJ whole genome shotgun (WGS) entry which is preliminary data.</text>
</comment>
<gene>
    <name evidence="1" type="ORF">DESPIG_01316</name>
</gene>
<evidence type="ECO:0000313" key="2">
    <source>
        <dbReference type="Proteomes" id="UP000003676"/>
    </source>
</evidence>
<organism evidence="1 2">
    <name type="scientific">Desulfovibrio piger ATCC 29098</name>
    <dbReference type="NCBI Taxonomy" id="411464"/>
    <lineage>
        <taxon>Bacteria</taxon>
        <taxon>Pseudomonadati</taxon>
        <taxon>Thermodesulfobacteriota</taxon>
        <taxon>Desulfovibrionia</taxon>
        <taxon>Desulfovibrionales</taxon>
        <taxon>Desulfovibrionaceae</taxon>
        <taxon>Desulfovibrio</taxon>
    </lineage>
</organism>
<protein>
    <submittedName>
        <fullName evidence="1">Uncharacterized protein</fullName>
    </submittedName>
</protein>
<name>B6WTB1_9BACT</name>
<evidence type="ECO:0000313" key="1">
    <source>
        <dbReference type="EMBL" id="EEB33801.1"/>
    </source>
</evidence>
<proteinExistence type="predicted"/>
<reference evidence="1 2" key="2">
    <citation type="submission" date="2008-10" db="EMBL/GenBank/DDBJ databases">
        <authorList>
            <person name="Fulton L."/>
            <person name="Clifton S."/>
            <person name="Fulton B."/>
            <person name="Xu J."/>
            <person name="Minx P."/>
            <person name="Pepin K.H."/>
            <person name="Johnson M."/>
            <person name="Bhonagiri V."/>
            <person name="Nash W.E."/>
            <person name="Mardis E.R."/>
            <person name="Wilson R.K."/>
        </authorList>
    </citation>
    <scope>NUCLEOTIDE SEQUENCE [LARGE SCALE GENOMIC DNA]</scope>
    <source>
        <strain evidence="1 2">ATCC 29098</strain>
    </source>
</reference>
<dbReference type="EMBL" id="ABXU01000030">
    <property type="protein sequence ID" value="EEB33801.1"/>
    <property type="molecule type" value="Genomic_DNA"/>
</dbReference>
<sequence length="64" mass="7011">MHTTVPGICVLVLRQRTVLLPLLNDDTKVGGKDLQSSTKMGVRVGHSASNGKELFDPQLRKQIL</sequence>
<dbReference type="HOGENOM" id="CLU_2860431_0_0_7"/>
<dbReference type="AlphaFoldDB" id="B6WTB1"/>
<dbReference type="Proteomes" id="UP000003676">
    <property type="component" value="Unassembled WGS sequence"/>
</dbReference>